<dbReference type="GO" id="GO:0004674">
    <property type="term" value="F:protein serine/threonine kinase activity"/>
    <property type="evidence" value="ECO:0007669"/>
    <property type="project" value="TreeGrafter"/>
</dbReference>
<dbReference type="Gene3D" id="3.30.200.20">
    <property type="entry name" value="Phosphorylase Kinase, domain 1"/>
    <property type="match status" value="1"/>
</dbReference>
<dbReference type="GO" id="GO:0005524">
    <property type="term" value="F:ATP binding"/>
    <property type="evidence" value="ECO:0007669"/>
    <property type="project" value="UniProtKB-UniRule"/>
</dbReference>
<dbReference type="PANTHER" id="PTHR44329:SF298">
    <property type="entry name" value="MIXED LINEAGE KINASE DOMAIN-LIKE PROTEIN"/>
    <property type="match status" value="1"/>
</dbReference>
<dbReference type="SMART" id="SM00220">
    <property type="entry name" value="S_TKc"/>
    <property type="match status" value="1"/>
</dbReference>
<dbReference type="InterPro" id="IPR000719">
    <property type="entry name" value="Prot_kinase_dom"/>
</dbReference>
<dbReference type="Pfam" id="PF00069">
    <property type="entry name" value="Pkinase"/>
    <property type="match status" value="1"/>
</dbReference>
<dbReference type="PROSITE" id="PS00107">
    <property type="entry name" value="PROTEIN_KINASE_ATP"/>
    <property type="match status" value="1"/>
</dbReference>
<dbReference type="EMBL" id="HBIJ01011682">
    <property type="protein sequence ID" value="CAE0367227.1"/>
    <property type="molecule type" value="Transcribed_RNA"/>
</dbReference>
<sequence>MVSEEDSPLKALLSPRKPVPPPAPSKKQKADDGIYCLKLFPVLIFQKCCLALPQFLKPEATVLHNGEFMPEFQDDMLLRRSSLVVKSEVIGSGASGQVRAGFVKGRSAAIKIIDLGKHPEPGILIRDIRTEISIMARLQHDNVVKFMGVATRKTRVLIAMERCLGSVQDLIMGTLLPEQNLLFLQSPRGTEKRRRFPQLSRRLRLEIATNIAEGMAYLHSERVLHRDLKPANALIECYDEEAQVCRIKIADFGLSKLKHSELVSNLTLTAAVGTPLYMAPELITSSPNAKYGPQADIYSWSILTYAVWTMKTPFVGPRYDSLTAPGLLDLIKRGERPRFEGLGMPLALRSLLQDAWHPSPRLRPHSFNEVLSRITDLKTEKQSSNLTDQSCILRSSNSTLDDSFFVDDDALLEDLVQDEERRRRVTDGAQQLRRLQEQDLERRLSMDAANNGHLEALVGWIIAIPEVTERAAVIGIKKKRLLVRLEDNSERLIKPLLKKKRRAPLKILFPRSTFLNEKKKHNRSAIDESETSCPFTLVERVRFI</sequence>
<dbReference type="PANTHER" id="PTHR44329">
    <property type="entry name" value="SERINE/THREONINE-PROTEIN KINASE TNNI3K-RELATED"/>
    <property type="match status" value="1"/>
</dbReference>
<keyword evidence="2 3" id="KW-0067">ATP-binding</keyword>
<dbReference type="AlphaFoldDB" id="A0A7S3JWE7"/>
<feature type="domain" description="Protein kinase" evidence="5">
    <location>
        <begin position="84"/>
        <end position="375"/>
    </location>
</feature>
<dbReference type="InterPro" id="IPR017441">
    <property type="entry name" value="Protein_kinase_ATP_BS"/>
</dbReference>
<proteinExistence type="predicted"/>
<reference evidence="6" key="1">
    <citation type="submission" date="2021-01" db="EMBL/GenBank/DDBJ databases">
        <authorList>
            <person name="Corre E."/>
            <person name="Pelletier E."/>
            <person name="Niang G."/>
            <person name="Scheremetjew M."/>
            <person name="Finn R."/>
            <person name="Kale V."/>
            <person name="Holt S."/>
            <person name="Cochrane G."/>
            <person name="Meng A."/>
            <person name="Brown T."/>
            <person name="Cohen L."/>
        </authorList>
    </citation>
    <scope>NUCLEOTIDE SEQUENCE</scope>
    <source>
        <strain evidence="6">CCMP1510</strain>
    </source>
</reference>
<name>A0A7S3JWE7_9STRA</name>
<feature type="region of interest" description="Disordered" evidence="4">
    <location>
        <begin position="1"/>
        <end position="29"/>
    </location>
</feature>
<evidence type="ECO:0000313" key="6">
    <source>
        <dbReference type="EMBL" id="CAE0367227.1"/>
    </source>
</evidence>
<organism evidence="6">
    <name type="scientific">Aureoumbra lagunensis</name>
    <dbReference type="NCBI Taxonomy" id="44058"/>
    <lineage>
        <taxon>Eukaryota</taxon>
        <taxon>Sar</taxon>
        <taxon>Stramenopiles</taxon>
        <taxon>Ochrophyta</taxon>
        <taxon>Pelagophyceae</taxon>
        <taxon>Pelagomonadales</taxon>
        <taxon>Aureoumbra</taxon>
    </lineage>
</organism>
<accession>A0A7S3JWE7</accession>
<dbReference type="Gene3D" id="1.10.510.10">
    <property type="entry name" value="Transferase(Phosphotransferase) domain 1"/>
    <property type="match status" value="1"/>
</dbReference>
<evidence type="ECO:0000259" key="5">
    <source>
        <dbReference type="PROSITE" id="PS50011"/>
    </source>
</evidence>
<dbReference type="InterPro" id="IPR011009">
    <property type="entry name" value="Kinase-like_dom_sf"/>
</dbReference>
<dbReference type="InterPro" id="IPR051681">
    <property type="entry name" value="Ser/Thr_Kinases-Pseudokinases"/>
</dbReference>
<evidence type="ECO:0000256" key="4">
    <source>
        <dbReference type="SAM" id="MobiDB-lite"/>
    </source>
</evidence>
<feature type="binding site" evidence="3">
    <location>
        <position position="111"/>
    </location>
    <ligand>
        <name>ATP</name>
        <dbReference type="ChEBI" id="CHEBI:30616"/>
    </ligand>
</feature>
<protein>
    <recommendedName>
        <fullName evidence="5">Protein kinase domain-containing protein</fullName>
    </recommendedName>
</protein>
<evidence type="ECO:0000256" key="3">
    <source>
        <dbReference type="PROSITE-ProRule" id="PRU10141"/>
    </source>
</evidence>
<evidence type="ECO:0000256" key="1">
    <source>
        <dbReference type="ARBA" id="ARBA00022741"/>
    </source>
</evidence>
<keyword evidence="1 3" id="KW-0547">Nucleotide-binding</keyword>
<evidence type="ECO:0000256" key="2">
    <source>
        <dbReference type="ARBA" id="ARBA00022840"/>
    </source>
</evidence>
<dbReference type="SUPFAM" id="SSF56112">
    <property type="entry name" value="Protein kinase-like (PK-like)"/>
    <property type="match status" value="1"/>
</dbReference>
<gene>
    <name evidence="6" type="ORF">ALAG00032_LOCUS7976</name>
</gene>
<dbReference type="PROSITE" id="PS50011">
    <property type="entry name" value="PROTEIN_KINASE_DOM"/>
    <property type="match status" value="1"/>
</dbReference>